<feature type="chain" id="PRO_5013074311" description="Secreted protein" evidence="1">
    <location>
        <begin position="35"/>
        <end position="364"/>
    </location>
</feature>
<keyword evidence="3" id="KW-1185">Reference proteome</keyword>
<accession>A0A1Z1WGR0</accession>
<dbReference type="KEGG" id="salf:SMD44_05042"/>
<protein>
    <recommendedName>
        <fullName evidence="4">Secreted protein</fullName>
    </recommendedName>
</protein>
<dbReference type="Proteomes" id="UP000195880">
    <property type="component" value="Chromosome"/>
</dbReference>
<name>A0A1Z1WGR0_9ACTN</name>
<organism evidence="2 3">
    <name type="scientific">Streptomyces alboflavus</name>
    <dbReference type="NCBI Taxonomy" id="67267"/>
    <lineage>
        <taxon>Bacteria</taxon>
        <taxon>Bacillati</taxon>
        <taxon>Actinomycetota</taxon>
        <taxon>Actinomycetes</taxon>
        <taxon>Kitasatosporales</taxon>
        <taxon>Streptomycetaceae</taxon>
        <taxon>Streptomyces</taxon>
    </lineage>
</organism>
<evidence type="ECO:0000313" key="2">
    <source>
        <dbReference type="EMBL" id="ARX85578.1"/>
    </source>
</evidence>
<evidence type="ECO:0000313" key="3">
    <source>
        <dbReference type="Proteomes" id="UP000195880"/>
    </source>
</evidence>
<reference evidence="2 3" key="1">
    <citation type="submission" date="2017-05" db="EMBL/GenBank/DDBJ databases">
        <title>Streptomyces alboflavus Genome sequencing and assembly.</title>
        <authorList>
            <person name="Wang Y."/>
            <person name="Du B."/>
            <person name="Ding Y."/>
            <person name="Liu H."/>
            <person name="Hou Q."/>
            <person name="Liu K."/>
            <person name="Wang C."/>
            <person name="Yao L."/>
        </authorList>
    </citation>
    <scope>NUCLEOTIDE SEQUENCE [LARGE SCALE GENOMIC DNA]</scope>
    <source>
        <strain evidence="2 3">MDJK44</strain>
    </source>
</reference>
<keyword evidence="1" id="KW-0732">Signal</keyword>
<dbReference type="EMBL" id="CP021748">
    <property type="protein sequence ID" value="ARX85578.1"/>
    <property type="molecule type" value="Genomic_DNA"/>
</dbReference>
<sequence>MNRSRRAARRASTAALTFTVGALSALVLAAPAHAGEPNKNGDGASTEESGGSDGTGIYAAAKIHYSGAVAKGGSSGNVTSADVNWDPPPCWYAPAYGAKEFKKKMTASLKEQMGAPGMGGHAGAALAETQRHYEDGYGWADTPGYKDYNVKKDGEGMFWAGVENPDEPDYLKRTSCSDLPFWVDNGEAPPPQYEEAITPEILAALAYQHMKLPDTKVTLAPDGTTKVNLPTWAWLDRATFDDVKATAAIDVPGFHIQATTTATPKSLTLNPGTKDATTIPANGECPIVDGKIGEPYAKGKSKETPPCGITYRRSSGDGTFPLKASLTWEISWTGTGHAGPTSMPDGTIEAVQDITVEEVQSVNR</sequence>
<evidence type="ECO:0000256" key="1">
    <source>
        <dbReference type="SAM" id="SignalP"/>
    </source>
</evidence>
<dbReference type="RefSeq" id="WP_418352743.1">
    <property type="nucleotide sequence ID" value="NZ_CP021748.1"/>
</dbReference>
<dbReference type="AlphaFoldDB" id="A0A1Z1WGR0"/>
<evidence type="ECO:0008006" key="4">
    <source>
        <dbReference type="Google" id="ProtNLM"/>
    </source>
</evidence>
<feature type="signal peptide" evidence="1">
    <location>
        <begin position="1"/>
        <end position="34"/>
    </location>
</feature>
<proteinExistence type="predicted"/>
<gene>
    <name evidence="2" type="ORF">SMD44_05042</name>
</gene>